<evidence type="ECO:0000313" key="3">
    <source>
        <dbReference type="EMBL" id="SEM18954.1"/>
    </source>
</evidence>
<dbReference type="RefSeq" id="WP_089715881.1">
    <property type="nucleotide sequence ID" value="NZ_FOBC01000031.1"/>
</dbReference>
<evidence type="ECO:0000259" key="2">
    <source>
        <dbReference type="Pfam" id="PF03795"/>
    </source>
</evidence>
<dbReference type="AlphaFoldDB" id="A0A1H7WC96"/>
<dbReference type="STRING" id="650850.SAMN04488129_13116"/>
<evidence type="ECO:0000256" key="1">
    <source>
        <dbReference type="ARBA" id="ARBA00007689"/>
    </source>
</evidence>
<organism evidence="3 4">
    <name type="scientific">Halomonas daqiaonensis</name>
    <dbReference type="NCBI Taxonomy" id="650850"/>
    <lineage>
        <taxon>Bacteria</taxon>
        <taxon>Pseudomonadati</taxon>
        <taxon>Pseudomonadota</taxon>
        <taxon>Gammaproteobacteria</taxon>
        <taxon>Oceanospirillales</taxon>
        <taxon>Halomonadaceae</taxon>
        <taxon>Halomonas</taxon>
    </lineage>
</organism>
<dbReference type="InterPro" id="IPR005545">
    <property type="entry name" value="YCII"/>
</dbReference>
<dbReference type="PANTHER" id="PTHR33606:SF3">
    <property type="entry name" value="PROTEIN YCII"/>
    <property type="match status" value="1"/>
</dbReference>
<comment type="similarity">
    <text evidence="1">Belongs to the YciI family.</text>
</comment>
<gene>
    <name evidence="3" type="ORF">SAMN04488129_13116</name>
</gene>
<sequence>MLYAIISEDVDNSLERRLAARPDHLARLEALRDEGRLVLAGPHPAIDSNDPGEAGFSGSLVVAEFEDLEGAQAWADADPFIIAGVYAKVTVKPFKKVLP</sequence>
<dbReference type="InterPro" id="IPR011008">
    <property type="entry name" value="Dimeric_a/b-barrel"/>
</dbReference>
<evidence type="ECO:0000313" key="4">
    <source>
        <dbReference type="Proteomes" id="UP000198807"/>
    </source>
</evidence>
<accession>A0A1H7WC96</accession>
<dbReference type="EMBL" id="FOBC01000031">
    <property type="protein sequence ID" value="SEM18954.1"/>
    <property type="molecule type" value="Genomic_DNA"/>
</dbReference>
<feature type="domain" description="YCII-related" evidence="2">
    <location>
        <begin position="1"/>
        <end position="95"/>
    </location>
</feature>
<reference evidence="4" key="1">
    <citation type="submission" date="2016-10" db="EMBL/GenBank/DDBJ databases">
        <authorList>
            <person name="Varghese N."/>
            <person name="Submissions S."/>
        </authorList>
    </citation>
    <scope>NUCLEOTIDE SEQUENCE [LARGE SCALE GENOMIC DNA]</scope>
    <source>
        <strain evidence="4">CGMCC 1.9150</strain>
    </source>
</reference>
<dbReference type="Proteomes" id="UP000198807">
    <property type="component" value="Unassembled WGS sequence"/>
</dbReference>
<dbReference type="Gene3D" id="3.30.70.1060">
    <property type="entry name" value="Dimeric alpha+beta barrel"/>
    <property type="match status" value="1"/>
</dbReference>
<dbReference type="SUPFAM" id="SSF54909">
    <property type="entry name" value="Dimeric alpha+beta barrel"/>
    <property type="match status" value="1"/>
</dbReference>
<keyword evidence="4" id="KW-1185">Reference proteome</keyword>
<dbReference type="InterPro" id="IPR051807">
    <property type="entry name" value="Sec-metab_biosynth-assoc"/>
</dbReference>
<dbReference type="Pfam" id="PF03795">
    <property type="entry name" value="YCII"/>
    <property type="match status" value="1"/>
</dbReference>
<proteinExistence type="inferred from homology"/>
<dbReference type="PANTHER" id="PTHR33606">
    <property type="entry name" value="PROTEIN YCII"/>
    <property type="match status" value="1"/>
</dbReference>
<name>A0A1H7WC96_9GAMM</name>
<dbReference type="OrthoDB" id="9797014at2"/>
<protein>
    <recommendedName>
        <fullName evidence="2">YCII-related domain-containing protein</fullName>
    </recommendedName>
</protein>
<dbReference type="NCBIfam" id="NF008473">
    <property type="entry name" value="PRK11370.1"/>
    <property type="match status" value="1"/>
</dbReference>